<proteinExistence type="predicted"/>
<accession>A0A438MBT3</accession>
<feature type="compositionally biased region" description="Low complexity" evidence="1">
    <location>
        <begin position="15"/>
        <end position="27"/>
    </location>
</feature>
<feature type="compositionally biased region" description="Basic residues" evidence="1">
    <location>
        <begin position="1"/>
        <end position="11"/>
    </location>
</feature>
<evidence type="ECO:0000313" key="3">
    <source>
        <dbReference type="Proteomes" id="UP000284824"/>
    </source>
</evidence>
<gene>
    <name evidence="2" type="ORF">EDD27_5856</name>
</gene>
<dbReference type="EMBL" id="SAUN01000001">
    <property type="protein sequence ID" value="RVX43184.1"/>
    <property type="molecule type" value="Genomic_DNA"/>
</dbReference>
<organism evidence="2 3">
    <name type="scientific">Nonomuraea polychroma</name>
    <dbReference type="NCBI Taxonomy" id="46176"/>
    <lineage>
        <taxon>Bacteria</taxon>
        <taxon>Bacillati</taxon>
        <taxon>Actinomycetota</taxon>
        <taxon>Actinomycetes</taxon>
        <taxon>Streptosporangiales</taxon>
        <taxon>Streptosporangiaceae</taxon>
        <taxon>Nonomuraea</taxon>
    </lineage>
</organism>
<evidence type="ECO:0000313" key="2">
    <source>
        <dbReference type="EMBL" id="RVX43184.1"/>
    </source>
</evidence>
<comment type="caution">
    <text evidence="2">The sequence shown here is derived from an EMBL/GenBank/DDBJ whole genome shotgun (WGS) entry which is preliminary data.</text>
</comment>
<dbReference type="Pfam" id="PF12502">
    <property type="entry name" value="DUF3710"/>
    <property type="match status" value="1"/>
</dbReference>
<protein>
    <submittedName>
        <fullName evidence="2">Uncharacterized protein DUF3710</fullName>
    </submittedName>
</protein>
<dbReference type="Proteomes" id="UP000284824">
    <property type="component" value="Unassembled WGS sequence"/>
</dbReference>
<feature type="compositionally biased region" description="Basic and acidic residues" evidence="1">
    <location>
        <begin position="200"/>
        <end position="219"/>
    </location>
</feature>
<dbReference type="InterPro" id="IPR022183">
    <property type="entry name" value="DUF3710"/>
</dbReference>
<feature type="compositionally biased region" description="Basic and acidic residues" evidence="1">
    <location>
        <begin position="37"/>
        <end position="47"/>
    </location>
</feature>
<sequence length="219" mass="24616">MRTVFRRRRRREQPEQAVEQAQEPAAPTRESGPWDADEPHPDTDRIDYGGLRLPDNPDFDIRPATVGDQHVSVVVRYEESMLSLQALAAPRSSGLWDEIRIKIRAQAKDLKEQEGPFGTELSGEIKAADGNVRPVRYLGIDGPRWLLLGLISGKGTHDEAVSAAFVDFIKDVVVVRGDEPMAREEPIPLRRPNEQPGESGEDRPRLNPFKRGPEISEIR</sequence>
<keyword evidence="3" id="KW-1185">Reference proteome</keyword>
<reference evidence="2 3" key="1">
    <citation type="submission" date="2019-01" db="EMBL/GenBank/DDBJ databases">
        <title>Sequencing the genomes of 1000 actinobacteria strains.</title>
        <authorList>
            <person name="Klenk H.-P."/>
        </authorList>
    </citation>
    <scope>NUCLEOTIDE SEQUENCE [LARGE SCALE GENOMIC DNA]</scope>
    <source>
        <strain evidence="2 3">DSM 43925</strain>
    </source>
</reference>
<feature type="compositionally biased region" description="Basic and acidic residues" evidence="1">
    <location>
        <begin position="181"/>
        <end position="193"/>
    </location>
</feature>
<dbReference type="AlphaFoldDB" id="A0A438MBT3"/>
<feature type="region of interest" description="Disordered" evidence="1">
    <location>
        <begin position="1"/>
        <end position="54"/>
    </location>
</feature>
<name>A0A438MBT3_9ACTN</name>
<evidence type="ECO:0000256" key="1">
    <source>
        <dbReference type="SAM" id="MobiDB-lite"/>
    </source>
</evidence>
<feature type="region of interest" description="Disordered" evidence="1">
    <location>
        <begin position="181"/>
        <end position="219"/>
    </location>
</feature>